<feature type="region of interest" description="Disordered" evidence="1">
    <location>
        <begin position="713"/>
        <end position="788"/>
    </location>
</feature>
<feature type="compositionally biased region" description="Basic and acidic residues" evidence="1">
    <location>
        <begin position="767"/>
        <end position="788"/>
    </location>
</feature>
<feature type="compositionally biased region" description="Basic and acidic residues" evidence="1">
    <location>
        <begin position="81"/>
        <end position="102"/>
    </location>
</feature>
<name>A0A7Y9XCD2_9ACTN</name>
<organism evidence="2 3">
    <name type="scientific">Nocardiopsis sinuspersici</name>
    <dbReference type="NCBI Taxonomy" id="501010"/>
    <lineage>
        <taxon>Bacteria</taxon>
        <taxon>Bacillati</taxon>
        <taxon>Actinomycetota</taxon>
        <taxon>Actinomycetes</taxon>
        <taxon>Streptosporangiales</taxon>
        <taxon>Nocardiopsidaceae</taxon>
        <taxon>Nocardiopsis</taxon>
    </lineage>
</organism>
<dbReference type="Proteomes" id="UP000584931">
    <property type="component" value="Unassembled WGS sequence"/>
</dbReference>
<protein>
    <submittedName>
        <fullName evidence="2">Uncharacterized protein</fullName>
    </submittedName>
</protein>
<evidence type="ECO:0000313" key="3">
    <source>
        <dbReference type="Proteomes" id="UP000584931"/>
    </source>
</evidence>
<reference evidence="2 3" key="1">
    <citation type="submission" date="2020-07" db="EMBL/GenBank/DDBJ databases">
        <title>Sequencing the genomes of 1000 actinobacteria strains.</title>
        <authorList>
            <person name="Klenk H.-P."/>
        </authorList>
    </citation>
    <scope>NUCLEOTIDE SEQUENCE [LARGE SCALE GENOMIC DNA]</scope>
    <source>
        <strain evidence="2 3">DSM 45278</strain>
    </source>
</reference>
<evidence type="ECO:0000313" key="2">
    <source>
        <dbReference type="EMBL" id="NYH53009.1"/>
    </source>
</evidence>
<feature type="region of interest" description="Disordered" evidence="1">
    <location>
        <begin position="1"/>
        <end position="102"/>
    </location>
</feature>
<dbReference type="EMBL" id="JACCHL010000001">
    <property type="protein sequence ID" value="NYH53009.1"/>
    <property type="molecule type" value="Genomic_DNA"/>
</dbReference>
<comment type="caution">
    <text evidence="2">The sequence shown here is derived from an EMBL/GenBank/DDBJ whole genome shotgun (WGS) entry which is preliminary data.</text>
</comment>
<proteinExistence type="predicted"/>
<feature type="compositionally biased region" description="Basic and acidic residues" evidence="1">
    <location>
        <begin position="735"/>
        <end position="759"/>
    </location>
</feature>
<evidence type="ECO:0000256" key="1">
    <source>
        <dbReference type="SAM" id="MobiDB-lite"/>
    </source>
</evidence>
<feature type="compositionally biased region" description="Polar residues" evidence="1">
    <location>
        <begin position="26"/>
        <end position="37"/>
    </location>
</feature>
<dbReference type="RefSeq" id="WP_179810192.1">
    <property type="nucleotide sequence ID" value="NZ_JACCHL010000001.1"/>
</dbReference>
<gene>
    <name evidence="2" type="ORF">HNR06_002598</name>
</gene>
<sequence length="788" mass="88338">MADRNFRGSATGTSRRDLPGALLGTTHATGRTEQTAADTRKGEQIVANPPGPGVSFGNLKERERRAAEQAAAEAEQDDDPSERMSATERRAAQKKERQLGGTLEEHPHLLAVKPRERYAFHSDYFRIDGHHACVLGFFHDDGARDDFAAFWGINRIPTGLPEDVTVVVLEQVRRMGEKWIEDRITTAEKLDRLEEGEQAQSGTMTSRRKAAKVSDDMEIVSGEIQDGASYLHVHNRLLVKAPSLEVLDDAVERIRRLYIDRFGTLTVAAYPGEQRQELTNLFGKSERKRGRGFHFTSVEFAGSHSLVTNGLNDPAGEYVGYMVGDVNNSAVLFDVNAYDHHVVVADNGVNPVLDRAHVPDMWGSKVSQAALLSNARTVHIILDGARLDDLGPRLDALTARLDMNSGDINMFEMFGSQEDELGIFPAHLEKVVLMAEQAYETTDQDRSIIRGSLKETLTQFYVDKGMWARNAKHNRDRLRVVGVPHTQVPRLQDIVTYFDTQYRALANSTARDDEALHAYNILRLVFKDLLDNNGDLFNTHTNDEIDGVADARRVLYDFSRLLKRGKGVAMAQLVNVIGFAVDNLGLGDTVVIHGAENIDDRVKEYLSEQFGHLFLRGGRVAYLYNDVDRMLADSAFNRFDAADWTVLGPMRDATVTEYQRQLHQDIPPDLERLVTTRGENLAYLRRGHTNVIFHLDLALGVNPARAERRAQLIGAGRRGRTEREQSSAVVAAKGDMAEERAQRVAENGAEARLRTERMKPRTKPTRRSGERDRAQDRAMRDDRRGRGR</sequence>
<accession>A0A7Y9XCD2</accession>
<dbReference type="AlphaFoldDB" id="A0A7Y9XCD2"/>